<feature type="compositionally biased region" description="Basic residues" evidence="1">
    <location>
        <begin position="202"/>
        <end position="216"/>
    </location>
</feature>
<feature type="compositionally biased region" description="Basic and acidic residues" evidence="1">
    <location>
        <begin position="402"/>
        <end position="425"/>
    </location>
</feature>
<feature type="region of interest" description="Disordered" evidence="1">
    <location>
        <begin position="1"/>
        <end position="24"/>
    </location>
</feature>
<feature type="compositionally biased region" description="Low complexity" evidence="1">
    <location>
        <begin position="824"/>
        <end position="841"/>
    </location>
</feature>
<feature type="region of interest" description="Disordered" evidence="1">
    <location>
        <begin position="342"/>
        <end position="363"/>
    </location>
</feature>
<feature type="compositionally biased region" description="Basic residues" evidence="1">
    <location>
        <begin position="350"/>
        <end position="361"/>
    </location>
</feature>
<dbReference type="EMBL" id="KV918769">
    <property type="protein sequence ID" value="OSX80671.1"/>
    <property type="molecule type" value="Genomic_DNA"/>
</dbReference>
<protein>
    <submittedName>
        <fullName evidence="2">Uncharacterized protein</fullName>
    </submittedName>
</protein>
<evidence type="ECO:0000256" key="1">
    <source>
        <dbReference type="SAM" id="MobiDB-lite"/>
    </source>
</evidence>
<gene>
    <name evidence="2" type="ORF">BU14_0033s0015</name>
</gene>
<accession>A0A1X6PIH4</accession>
<feature type="region of interest" description="Disordered" evidence="1">
    <location>
        <begin position="393"/>
        <end position="526"/>
    </location>
</feature>
<feature type="region of interest" description="Disordered" evidence="1">
    <location>
        <begin position="791"/>
        <end position="855"/>
    </location>
</feature>
<feature type="region of interest" description="Disordered" evidence="1">
    <location>
        <begin position="541"/>
        <end position="738"/>
    </location>
</feature>
<sequence length="953" mass="99636">MRGKKAHCTKEPDGAPPQASARPSTIWTINTPHLTFRRRCRCMQSRLSARLRRRLHRSGAVPKRASMHRGGNHTSSTRQKKKSKVHRVGQTRKTDAPRSCYGPRQTEAAVFPTLAATPSTPHPLAPQSHDAKLGICPPPLVPPGPRHGRNLPPPPPPVPPLFHADFLAFGARADGDHPPLLRPRLPVDLRRAADPGLEPHHRQPPLRKPHRRHAHPQQRVVGEVGQREHLKPPIVNGHGRVPPLARRPRVGEAPRLRAAAVRGDVEDDEGLGAGRHRHLHAVDGDGFEEGGGGHLGADEHVLGAEREVGGEVAAARLVAVRVAPPLFVKGELDRRVDAKGDVVDHDRAGGGHRRHARHRHPPHVEEALAHDPPAAKVLDERRQCRRAGILDAPPEGAADIIPRAEGDGRERHVGQAARLHDRGDPGEGAVAASDKGAHARDGALARSGGRHRRRRRRRGGGARHGVEPPPRPAVGLDVVHRFGAEELPEDEEHLGAPPPPRRRVDKRNDGVGGGRRGRGGVPAAAAASISRRAASAIVGSVPVVSPPPAGERNTSTGSGGSCPGQGGRGGGGAPRGAAAGCRRGRRGGRRHPRHPSGGGAWATGSMRRLARGLRRARRRRWHGDKDGTPTAPRQGGRGGRRRQAAVPVGRAARAVDEAGSPPPSAVWSAPHTHPDVERRGVAWNGGRGACSRKGGAARGGVARPPPPQRADGDGDDAAASLQRSPVRPGPPRVLEQPTGYDLSSACAAIVEEYIAPAVARGCAGQGAASQLVSRSGPNYHTNRTAPQQVLDTARSQPRFQCDPPHPTGPSSSGVRPTYRRVPRTADGARGGATAPRGASSTPRSPSPNPDTGASTADAAGVVAALRRGDPVMTATAVLPPPTTICAADVAVSPAPATTLPASAPAVVATSATALLAVPMMPTAPARTPVAARAIQVPAAPTVAAACLPVSAAC</sequence>
<feature type="region of interest" description="Disordered" evidence="1">
    <location>
        <begin position="194"/>
        <end position="218"/>
    </location>
</feature>
<name>A0A1X6PIH4_PORUM</name>
<proteinExistence type="predicted"/>
<organism evidence="2 3">
    <name type="scientific">Porphyra umbilicalis</name>
    <name type="common">Purple laver</name>
    <name type="synonym">Red alga</name>
    <dbReference type="NCBI Taxonomy" id="2786"/>
    <lineage>
        <taxon>Eukaryota</taxon>
        <taxon>Rhodophyta</taxon>
        <taxon>Bangiophyceae</taxon>
        <taxon>Bangiales</taxon>
        <taxon>Bangiaceae</taxon>
        <taxon>Porphyra</taxon>
    </lineage>
</organism>
<feature type="compositionally biased region" description="Basic residues" evidence="1">
    <location>
        <begin position="608"/>
        <end position="622"/>
    </location>
</feature>
<dbReference type="AlphaFoldDB" id="A0A1X6PIH4"/>
<feature type="compositionally biased region" description="Gly residues" evidence="1">
    <location>
        <begin position="557"/>
        <end position="574"/>
    </location>
</feature>
<dbReference type="Proteomes" id="UP000218209">
    <property type="component" value="Unassembled WGS sequence"/>
</dbReference>
<evidence type="ECO:0000313" key="2">
    <source>
        <dbReference type="EMBL" id="OSX80671.1"/>
    </source>
</evidence>
<feature type="region of interest" description="Disordered" evidence="1">
    <location>
        <begin position="51"/>
        <end position="104"/>
    </location>
</feature>
<feature type="compositionally biased region" description="Basic residues" evidence="1">
    <location>
        <begin position="448"/>
        <end position="461"/>
    </location>
</feature>
<feature type="compositionally biased region" description="Basic residues" evidence="1">
    <location>
        <begin position="582"/>
        <end position="594"/>
    </location>
</feature>
<feature type="compositionally biased region" description="Basic residues" evidence="1">
    <location>
        <begin position="78"/>
        <end position="90"/>
    </location>
</feature>
<keyword evidence="3" id="KW-1185">Reference proteome</keyword>
<evidence type="ECO:0000313" key="3">
    <source>
        <dbReference type="Proteomes" id="UP000218209"/>
    </source>
</evidence>
<reference evidence="2 3" key="1">
    <citation type="submission" date="2017-03" db="EMBL/GenBank/DDBJ databases">
        <title>WGS assembly of Porphyra umbilicalis.</title>
        <authorList>
            <person name="Brawley S.H."/>
            <person name="Blouin N.A."/>
            <person name="Ficko-Blean E."/>
            <person name="Wheeler G.L."/>
            <person name="Lohr M."/>
            <person name="Goodson H.V."/>
            <person name="Jenkins J.W."/>
            <person name="Blaby-Haas C.E."/>
            <person name="Helliwell K.E."/>
            <person name="Chan C."/>
            <person name="Marriage T."/>
            <person name="Bhattacharya D."/>
            <person name="Klein A.S."/>
            <person name="Badis Y."/>
            <person name="Brodie J."/>
            <person name="Cao Y."/>
            <person name="Collen J."/>
            <person name="Dittami S.M."/>
            <person name="Gachon C.M."/>
            <person name="Green B.R."/>
            <person name="Karpowicz S."/>
            <person name="Kim J.W."/>
            <person name="Kudahl U."/>
            <person name="Lin S."/>
            <person name="Michel G."/>
            <person name="Mittag M."/>
            <person name="Olson B.J."/>
            <person name="Pangilinan J."/>
            <person name="Peng Y."/>
            <person name="Qiu H."/>
            <person name="Shu S."/>
            <person name="Singer J.T."/>
            <person name="Smith A.G."/>
            <person name="Sprecher B.N."/>
            <person name="Wagner V."/>
            <person name="Wang W."/>
            <person name="Wang Z.-Y."/>
            <person name="Yan J."/>
            <person name="Yarish C."/>
            <person name="Zoeuner-Riek S."/>
            <person name="Zhuang Y."/>
            <person name="Zou Y."/>
            <person name="Lindquist E.A."/>
            <person name="Grimwood J."/>
            <person name="Barry K."/>
            <person name="Rokhsar D.S."/>
            <person name="Schmutz J."/>
            <person name="Stiller J.W."/>
            <person name="Grossman A.R."/>
            <person name="Prochnik S.E."/>
        </authorList>
    </citation>
    <scope>NUCLEOTIDE SEQUENCE [LARGE SCALE GENOMIC DNA]</scope>
    <source>
        <strain evidence="2">4086291</strain>
    </source>
</reference>